<dbReference type="SMART" id="SM00342">
    <property type="entry name" value="HTH_ARAC"/>
    <property type="match status" value="1"/>
</dbReference>
<dbReference type="Gene3D" id="1.10.10.60">
    <property type="entry name" value="Homeodomain-like"/>
    <property type="match status" value="1"/>
</dbReference>
<name>A0A0A2M3U1_9FLAO</name>
<keyword evidence="1" id="KW-0805">Transcription regulation</keyword>
<dbReference type="InterPro" id="IPR009057">
    <property type="entry name" value="Homeodomain-like_sf"/>
</dbReference>
<reference evidence="5 6" key="1">
    <citation type="submission" date="2013-09" db="EMBL/GenBank/DDBJ databases">
        <authorList>
            <person name="Zeng Z."/>
            <person name="Chen C."/>
        </authorList>
    </citation>
    <scope>NUCLEOTIDE SEQUENCE [LARGE SCALE GENOMIC DNA]</scope>
    <source>
        <strain evidence="5 6">WB 3.3-2</strain>
    </source>
</reference>
<accession>A0A0A2M3U1</accession>
<proteinExistence type="predicted"/>
<dbReference type="EMBL" id="JRLX01000013">
    <property type="protein sequence ID" value="KGO86118.1"/>
    <property type="molecule type" value="Genomic_DNA"/>
</dbReference>
<dbReference type="GO" id="GO:0043565">
    <property type="term" value="F:sequence-specific DNA binding"/>
    <property type="evidence" value="ECO:0007669"/>
    <property type="project" value="InterPro"/>
</dbReference>
<dbReference type="eggNOG" id="COG2207">
    <property type="taxonomic scope" value="Bacteria"/>
</dbReference>
<gene>
    <name evidence="5" type="ORF">Q765_12435</name>
</gene>
<dbReference type="AlphaFoldDB" id="A0A0A2M3U1"/>
<dbReference type="SUPFAM" id="SSF46689">
    <property type="entry name" value="Homeodomain-like"/>
    <property type="match status" value="1"/>
</dbReference>
<sequence>MFNMKKVSVLDIQQFHDHDSAEDFYANTLEDHLITRHKDIALPHSHNFYLAILFTHGSGTHEVDFTAYNVNPGALFFLNPGQTHHWELSADTKGFIFFHTRSFYELQYTQSTLGQFPFYYSMHNAPCINLNSDEISKMTLLFESVYSENHTVNTLKSQALANFISLIYIQSTRIYTSQNQVTVATENPYYGKFRKFETLIEQHFKTEKSPAVYASLMAMTPKHLNRITQAVTHKTATDVILDRILLEAKKEMILQRDSLSQIAESLGYDDYAYFSRLFKNKTGETPSGFLNKYGKN</sequence>
<evidence type="ECO:0000256" key="1">
    <source>
        <dbReference type="ARBA" id="ARBA00023015"/>
    </source>
</evidence>
<dbReference type="GO" id="GO:0003700">
    <property type="term" value="F:DNA-binding transcription factor activity"/>
    <property type="evidence" value="ECO:0007669"/>
    <property type="project" value="InterPro"/>
</dbReference>
<dbReference type="InterPro" id="IPR037923">
    <property type="entry name" value="HTH-like"/>
</dbReference>
<comment type="caution">
    <text evidence="5">The sequence shown here is derived from an EMBL/GenBank/DDBJ whole genome shotgun (WGS) entry which is preliminary data.</text>
</comment>
<dbReference type="STRING" id="1121895.GCA_000378485_03304"/>
<keyword evidence="2" id="KW-0238">DNA-binding</keyword>
<dbReference type="InterPro" id="IPR018060">
    <property type="entry name" value="HTH_AraC"/>
</dbReference>
<dbReference type="PRINTS" id="PR00032">
    <property type="entry name" value="HTHARAC"/>
</dbReference>
<protein>
    <recommendedName>
        <fullName evidence="4">HTH araC/xylS-type domain-containing protein</fullName>
    </recommendedName>
</protein>
<keyword evidence="6" id="KW-1185">Reference proteome</keyword>
<evidence type="ECO:0000256" key="2">
    <source>
        <dbReference type="ARBA" id="ARBA00023125"/>
    </source>
</evidence>
<dbReference type="PANTHER" id="PTHR43280:SF32">
    <property type="entry name" value="TRANSCRIPTIONAL REGULATORY PROTEIN"/>
    <property type="match status" value="1"/>
</dbReference>
<evidence type="ECO:0000313" key="6">
    <source>
        <dbReference type="Proteomes" id="UP000030152"/>
    </source>
</evidence>
<evidence type="ECO:0000259" key="4">
    <source>
        <dbReference type="PROSITE" id="PS01124"/>
    </source>
</evidence>
<dbReference type="Proteomes" id="UP000030152">
    <property type="component" value="Unassembled WGS sequence"/>
</dbReference>
<keyword evidence="3" id="KW-0804">Transcription</keyword>
<dbReference type="PROSITE" id="PS01124">
    <property type="entry name" value="HTH_ARAC_FAMILY_2"/>
    <property type="match status" value="1"/>
</dbReference>
<dbReference type="InterPro" id="IPR003313">
    <property type="entry name" value="AraC-bd"/>
</dbReference>
<dbReference type="SUPFAM" id="SSF51215">
    <property type="entry name" value="Regulatory protein AraC"/>
    <property type="match status" value="1"/>
</dbReference>
<organism evidence="5 6">
    <name type="scientific">Flavobacterium rivuli WB 3.3-2 = DSM 21788</name>
    <dbReference type="NCBI Taxonomy" id="1121895"/>
    <lineage>
        <taxon>Bacteria</taxon>
        <taxon>Pseudomonadati</taxon>
        <taxon>Bacteroidota</taxon>
        <taxon>Flavobacteriia</taxon>
        <taxon>Flavobacteriales</taxon>
        <taxon>Flavobacteriaceae</taxon>
        <taxon>Flavobacterium</taxon>
    </lineage>
</organism>
<dbReference type="Pfam" id="PF02311">
    <property type="entry name" value="AraC_binding"/>
    <property type="match status" value="1"/>
</dbReference>
<evidence type="ECO:0000256" key="3">
    <source>
        <dbReference type="ARBA" id="ARBA00023163"/>
    </source>
</evidence>
<dbReference type="PANTHER" id="PTHR43280">
    <property type="entry name" value="ARAC-FAMILY TRANSCRIPTIONAL REGULATOR"/>
    <property type="match status" value="1"/>
</dbReference>
<dbReference type="InterPro" id="IPR020449">
    <property type="entry name" value="Tscrpt_reg_AraC-type_HTH"/>
</dbReference>
<dbReference type="Gene3D" id="2.60.120.10">
    <property type="entry name" value="Jelly Rolls"/>
    <property type="match status" value="1"/>
</dbReference>
<evidence type="ECO:0000313" key="5">
    <source>
        <dbReference type="EMBL" id="KGO86118.1"/>
    </source>
</evidence>
<feature type="domain" description="HTH araC/xylS-type" evidence="4">
    <location>
        <begin position="194"/>
        <end position="292"/>
    </location>
</feature>
<dbReference type="Pfam" id="PF12833">
    <property type="entry name" value="HTH_18"/>
    <property type="match status" value="1"/>
</dbReference>
<dbReference type="InterPro" id="IPR014710">
    <property type="entry name" value="RmlC-like_jellyroll"/>
</dbReference>